<keyword evidence="2" id="KW-1185">Reference proteome</keyword>
<sequence>MIPQYARKAFERQEDIYVVECGSQVVDTIWFIHRAEWPLSQRAQKTIEFLKGKI</sequence>
<comment type="caution">
    <text evidence="1">The sequence shown here is derived from an EMBL/GenBank/DDBJ whole genome shotgun (WGS) entry which is preliminary data.</text>
</comment>
<proteinExistence type="predicted"/>
<evidence type="ECO:0000313" key="1">
    <source>
        <dbReference type="EMBL" id="GMA82448.1"/>
    </source>
</evidence>
<name>A0ABQ6J2U0_9GAMM</name>
<reference evidence="2" key="1">
    <citation type="journal article" date="2019" name="Int. J. Syst. Evol. Microbiol.">
        <title>The Global Catalogue of Microorganisms (GCM) 10K type strain sequencing project: providing services to taxonomists for standard genome sequencing and annotation.</title>
        <authorList>
            <consortium name="The Broad Institute Genomics Platform"/>
            <consortium name="The Broad Institute Genome Sequencing Center for Infectious Disease"/>
            <person name="Wu L."/>
            <person name="Ma J."/>
        </authorList>
    </citation>
    <scope>NUCLEOTIDE SEQUENCE [LARGE SCALE GENOMIC DNA]</scope>
    <source>
        <strain evidence="2">NBRC 102030</strain>
    </source>
</reference>
<dbReference type="Proteomes" id="UP001157046">
    <property type="component" value="Unassembled WGS sequence"/>
</dbReference>
<evidence type="ECO:0008006" key="3">
    <source>
        <dbReference type="Google" id="ProtNLM"/>
    </source>
</evidence>
<gene>
    <name evidence="1" type="ORF">GCM10025855_19810</name>
</gene>
<organism evidence="1 2">
    <name type="scientific">Shewanella glacialipiscicola</name>
    <dbReference type="NCBI Taxonomy" id="614069"/>
    <lineage>
        <taxon>Bacteria</taxon>
        <taxon>Pseudomonadati</taxon>
        <taxon>Pseudomonadota</taxon>
        <taxon>Gammaproteobacteria</taxon>
        <taxon>Alteromonadales</taxon>
        <taxon>Shewanellaceae</taxon>
        <taxon>Shewanella</taxon>
    </lineage>
</organism>
<protein>
    <recommendedName>
        <fullName evidence="3">LysR family transcriptional regulator</fullName>
    </recommendedName>
</protein>
<accession>A0ABQ6J2U0</accession>
<dbReference type="EMBL" id="BSUY01000001">
    <property type="protein sequence ID" value="GMA82448.1"/>
    <property type="molecule type" value="Genomic_DNA"/>
</dbReference>
<evidence type="ECO:0000313" key="2">
    <source>
        <dbReference type="Proteomes" id="UP001157046"/>
    </source>
</evidence>